<comment type="subcellular location">
    <subcellularLocation>
        <location evidence="1">Cytoplasm</location>
    </subcellularLocation>
</comment>
<gene>
    <name evidence="4" type="primary">Acey_s0739.g1959</name>
    <name evidence="4" type="ORF">Y032_0739g1959</name>
</gene>
<organism evidence="4 5">
    <name type="scientific">Ancylostoma ceylanicum</name>
    <dbReference type="NCBI Taxonomy" id="53326"/>
    <lineage>
        <taxon>Eukaryota</taxon>
        <taxon>Metazoa</taxon>
        <taxon>Ecdysozoa</taxon>
        <taxon>Nematoda</taxon>
        <taxon>Chromadorea</taxon>
        <taxon>Rhabditida</taxon>
        <taxon>Rhabditina</taxon>
        <taxon>Rhabditomorpha</taxon>
        <taxon>Strongyloidea</taxon>
        <taxon>Ancylostomatidae</taxon>
        <taxon>Ancylostomatinae</taxon>
        <taxon>Ancylostoma</taxon>
    </lineage>
</organism>
<evidence type="ECO:0000313" key="4">
    <source>
        <dbReference type="EMBL" id="EYC38148.1"/>
    </source>
</evidence>
<dbReference type="Pfam" id="PF09027">
    <property type="entry name" value="GTPase_binding"/>
    <property type="match status" value="1"/>
</dbReference>
<comment type="caution">
    <text evidence="4">The sequence shown here is derived from an EMBL/GenBank/DDBJ whole genome shotgun (WGS) entry which is preliminary data.</text>
</comment>
<evidence type="ECO:0000259" key="3">
    <source>
        <dbReference type="Pfam" id="PF09027"/>
    </source>
</evidence>
<dbReference type="InterPro" id="IPR015116">
    <property type="entry name" value="Cdc42-bd-like"/>
</dbReference>
<dbReference type="Gene3D" id="4.10.680.10">
    <property type="entry name" value="Cdc42-like binding domain"/>
    <property type="match status" value="1"/>
</dbReference>
<reference evidence="5" key="1">
    <citation type="journal article" date="2015" name="Nat. Genet.">
        <title>The genome and transcriptome of the zoonotic hookworm Ancylostoma ceylanicum identify infection-specific gene families.</title>
        <authorList>
            <person name="Schwarz E.M."/>
            <person name="Hu Y."/>
            <person name="Antoshechkin I."/>
            <person name="Miller M.M."/>
            <person name="Sternberg P.W."/>
            <person name="Aroian R.V."/>
        </authorList>
    </citation>
    <scope>NUCLEOTIDE SEQUENCE</scope>
    <source>
        <strain evidence="5">HY135</strain>
    </source>
</reference>
<protein>
    <recommendedName>
        <fullName evidence="3">Cdc42 binding domain-containing protein</fullName>
    </recommendedName>
</protein>
<dbReference type="InterPro" id="IPR037085">
    <property type="entry name" value="Cdc42-bd-like_dom_sf"/>
</dbReference>
<evidence type="ECO:0000256" key="1">
    <source>
        <dbReference type="ARBA" id="ARBA00004496"/>
    </source>
</evidence>
<feature type="domain" description="Cdc42 binding" evidence="3">
    <location>
        <begin position="163"/>
        <end position="213"/>
    </location>
</feature>
<dbReference type="EMBL" id="JARK01000339">
    <property type="protein sequence ID" value="EYC38148.1"/>
    <property type="molecule type" value="Genomic_DNA"/>
</dbReference>
<accession>A0A016WGM6</accession>
<name>A0A016WGM6_9BILA</name>
<dbReference type="AlphaFoldDB" id="A0A016WGM6"/>
<keyword evidence="5" id="KW-1185">Reference proteome</keyword>
<dbReference type="OrthoDB" id="5871657at2759"/>
<keyword evidence="2" id="KW-0963">Cytoplasm</keyword>
<evidence type="ECO:0000256" key="2">
    <source>
        <dbReference type="ARBA" id="ARBA00022490"/>
    </source>
</evidence>
<evidence type="ECO:0000313" key="5">
    <source>
        <dbReference type="Proteomes" id="UP000024635"/>
    </source>
</evidence>
<dbReference type="Proteomes" id="UP000024635">
    <property type="component" value="Unassembled WGS sequence"/>
</dbReference>
<dbReference type="GO" id="GO:0005737">
    <property type="term" value="C:cytoplasm"/>
    <property type="evidence" value="ECO:0007669"/>
    <property type="project" value="UniProtKB-SubCell"/>
</dbReference>
<proteinExistence type="predicted"/>
<dbReference type="STRING" id="53326.A0A016WGM6"/>
<sequence>MPVPYVQGTSVTIATSRTGASQHLRDAEEATPNIHSARTCCMHIALRQSVGLAIMIDVPCSSGAFGIGAHRAVNTTADLRPFRRLRHKSLAQKRKTFIVANVLKGKQAKKKNSPKTTDRSAVGPGGVAFRFRRKRGVASDALWIYRRFAASADSYQAHEKMATKEKLSVEILGSFIHAGHGDVLGKESWGTPERIDDLYLRNPVLGDPLNVTMMGVPAMVSSVADLSSTSGFPLHGASYKSSKDKAKVDLSDSFDAAAFDENFSPSKIELPDFTTCGGFHHVFIV</sequence>